<dbReference type="Gene3D" id="2.60.40.1180">
    <property type="entry name" value="Golgi alpha-mannosidase II"/>
    <property type="match status" value="1"/>
</dbReference>
<evidence type="ECO:0000256" key="2">
    <source>
        <dbReference type="ARBA" id="ARBA00009743"/>
    </source>
</evidence>
<name>A0A8E2EN11_9PEZI</name>
<evidence type="ECO:0000256" key="1">
    <source>
        <dbReference type="ARBA" id="ARBA00001255"/>
    </source>
</evidence>
<dbReference type="SUPFAM" id="SSF51445">
    <property type="entry name" value="(Trans)glycosidases"/>
    <property type="match status" value="1"/>
</dbReference>
<dbReference type="PANTHER" id="PTHR11452:SF75">
    <property type="entry name" value="ALPHA-GALACTOSIDASE MEL1"/>
    <property type="match status" value="1"/>
</dbReference>
<organism evidence="10 11">
    <name type="scientific">Glonium stellatum</name>
    <dbReference type="NCBI Taxonomy" id="574774"/>
    <lineage>
        <taxon>Eukaryota</taxon>
        <taxon>Fungi</taxon>
        <taxon>Dikarya</taxon>
        <taxon>Ascomycota</taxon>
        <taxon>Pezizomycotina</taxon>
        <taxon>Dothideomycetes</taxon>
        <taxon>Pleosporomycetidae</taxon>
        <taxon>Gloniales</taxon>
        <taxon>Gloniaceae</taxon>
        <taxon>Glonium</taxon>
    </lineage>
</organism>
<dbReference type="EMBL" id="KV751124">
    <property type="protein sequence ID" value="OCL01478.1"/>
    <property type="molecule type" value="Genomic_DNA"/>
</dbReference>
<dbReference type="CDD" id="cd14792">
    <property type="entry name" value="GH27"/>
    <property type="match status" value="1"/>
</dbReference>
<reference evidence="10 11" key="1">
    <citation type="journal article" date="2016" name="Nat. Commun.">
        <title>Ectomycorrhizal ecology is imprinted in the genome of the dominant symbiotic fungus Cenococcum geophilum.</title>
        <authorList>
            <consortium name="DOE Joint Genome Institute"/>
            <person name="Peter M."/>
            <person name="Kohler A."/>
            <person name="Ohm R.A."/>
            <person name="Kuo A."/>
            <person name="Krutzmann J."/>
            <person name="Morin E."/>
            <person name="Arend M."/>
            <person name="Barry K.W."/>
            <person name="Binder M."/>
            <person name="Choi C."/>
            <person name="Clum A."/>
            <person name="Copeland A."/>
            <person name="Grisel N."/>
            <person name="Haridas S."/>
            <person name="Kipfer T."/>
            <person name="LaButti K."/>
            <person name="Lindquist E."/>
            <person name="Lipzen A."/>
            <person name="Maire R."/>
            <person name="Meier B."/>
            <person name="Mihaltcheva S."/>
            <person name="Molinier V."/>
            <person name="Murat C."/>
            <person name="Poggeler S."/>
            <person name="Quandt C.A."/>
            <person name="Sperisen C."/>
            <person name="Tritt A."/>
            <person name="Tisserant E."/>
            <person name="Crous P.W."/>
            <person name="Henrissat B."/>
            <person name="Nehls U."/>
            <person name="Egli S."/>
            <person name="Spatafora J.W."/>
            <person name="Grigoriev I.V."/>
            <person name="Martin F.M."/>
        </authorList>
    </citation>
    <scope>NUCLEOTIDE SEQUENCE [LARGE SCALE GENOMIC DNA]</scope>
    <source>
        <strain evidence="10 11">CBS 207.34</strain>
    </source>
</reference>
<dbReference type="PRINTS" id="PR00740">
    <property type="entry name" value="GLHYDRLASE27"/>
</dbReference>
<dbReference type="GO" id="GO:0005975">
    <property type="term" value="P:carbohydrate metabolic process"/>
    <property type="evidence" value="ECO:0007669"/>
    <property type="project" value="InterPro"/>
</dbReference>
<evidence type="ECO:0000256" key="3">
    <source>
        <dbReference type="ARBA" id="ARBA00012755"/>
    </source>
</evidence>
<dbReference type="CDD" id="cd04081">
    <property type="entry name" value="CBM35_galactosidase-like"/>
    <property type="match status" value="1"/>
</dbReference>
<evidence type="ECO:0000256" key="4">
    <source>
        <dbReference type="ARBA" id="ARBA00022729"/>
    </source>
</evidence>
<sequence length="549" mass="59400">MLSLLTTTAGVGLALPWLAAAVVHTPTPPMGWNSYNYYNCYPNETIIKDNARGLVELGLSAVGYDVVTPDCGWPSKNRTADGQITWNPELFPSGFPALGEYLHGLGLKFGLYSGAGVWECTPDNGDATVGHEVEDAHTFAAWGGDALKYDNCWANIDTMIRFVDYNPSEKDPSVRFAAMSDALDSVNRSIVFSICQWGVGQDLGVWALKYGDTWRISNDIQDNWKSIWRIVNQAVPYVKHTGIGKYIDMDMLTVGLGALSYEEERFHFGMWAISKSPLVIGAPANASITSEESLAILSNKDVVALNQDLLGEQAQLIRRYTEEEYDIFAGNLSESRKVIGVANWSNSSKSVNIDLQLVGVQKSGNIRDVWAAKDLGQYEGAVKVDLKGHEAKLLILPVSAQLIYDVEPLYYPAATGILQGDAMSASCGGGCLPKGSKVTNMTVGSSVTFSNVSGGVLGGMKLIGIDYINYDVALASAWTNGTNTRNFTLSVNGGEPRRWSFPISGGDWYETGRLDVLLEGFHVGSVNELRVEAPGLDPGADLVGLAVYT</sequence>
<keyword evidence="4 8" id="KW-0732">Signal</keyword>
<dbReference type="Pfam" id="PF16499">
    <property type="entry name" value="Melibiase_2"/>
    <property type="match status" value="1"/>
</dbReference>
<evidence type="ECO:0000313" key="10">
    <source>
        <dbReference type="EMBL" id="OCL01478.1"/>
    </source>
</evidence>
<dbReference type="EC" id="3.2.1.22" evidence="3 7"/>
<proteinExistence type="inferred from homology"/>
<dbReference type="PANTHER" id="PTHR11452">
    <property type="entry name" value="ALPHA-GALACTOSIDASE/ALPHA-N-ACETYLGALACTOSAMINIDASE"/>
    <property type="match status" value="1"/>
</dbReference>
<dbReference type="FunFam" id="3.20.20.70:FF:000197">
    <property type="entry name" value="Alpha-galactosidase"/>
    <property type="match status" value="1"/>
</dbReference>
<feature type="domain" description="Alpha galactosidase C-terminal" evidence="9">
    <location>
        <begin position="323"/>
        <end position="396"/>
    </location>
</feature>
<dbReference type="OrthoDB" id="5795902at2759"/>
<dbReference type="InterPro" id="IPR013780">
    <property type="entry name" value="Glyco_hydro_b"/>
</dbReference>
<dbReference type="Pfam" id="PF17801">
    <property type="entry name" value="Melibiase_C"/>
    <property type="match status" value="1"/>
</dbReference>
<evidence type="ECO:0000256" key="7">
    <source>
        <dbReference type="RuleBase" id="RU361168"/>
    </source>
</evidence>
<accession>A0A8E2EN11</accession>
<dbReference type="InterPro" id="IPR017853">
    <property type="entry name" value="GH"/>
</dbReference>
<dbReference type="InterPro" id="IPR013785">
    <property type="entry name" value="Aldolase_TIM"/>
</dbReference>
<protein>
    <recommendedName>
        <fullName evidence="3 7">Alpha-galactosidase</fullName>
        <ecNumber evidence="3 7">3.2.1.22</ecNumber>
    </recommendedName>
    <alternativeName>
        <fullName evidence="7">Melibiase</fullName>
    </alternativeName>
</protein>
<dbReference type="InterPro" id="IPR041233">
    <property type="entry name" value="Melibiase_C"/>
</dbReference>
<evidence type="ECO:0000256" key="8">
    <source>
        <dbReference type="SAM" id="SignalP"/>
    </source>
</evidence>
<keyword evidence="11" id="KW-1185">Reference proteome</keyword>
<keyword evidence="5 7" id="KW-0378">Hydrolase</keyword>
<feature type="chain" id="PRO_5034959454" description="Alpha-galactosidase" evidence="8">
    <location>
        <begin position="22"/>
        <end position="549"/>
    </location>
</feature>
<dbReference type="Gene3D" id="2.60.120.260">
    <property type="entry name" value="Galactose-binding domain-like"/>
    <property type="match status" value="1"/>
</dbReference>
<dbReference type="Gene3D" id="3.20.20.70">
    <property type="entry name" value="Aldolase class I"/>
    <property type="match status" value="1"/>
</dbReference>
<evidence type="ECO:0000256" key="6">
    <source>
        <dbReference type="ARBA" id="ARBA00023295"/>
    </source>
</evidence>
<gene>
    <name evidence="10" type="ORF">AOQ84DRAFT_306618</name>
</gene>
<keyword evidence="6 7" id="KW-0326">Glycosidase</keyword>
<dbReference type="SUPFAM" id="SSF51011">
    <property type="entry name" value="Glycosyl hydrolase domain"/>
    <property type="match status" value="1"/>
</dbReference>
<comment type="catalytic activity">
    <reaction evidence="1 7">
        <text>Hydrolysis of terminal, non-reducing alpha-D-galactose residues in alpha-D-galactosides, including galactose oligosaccharides, galactomannans and galactolipids.</text>
        <dbReference type="EC" id="3.2.1.22"/>
    </reaction>
</comment>
<dbReference type="InterPro" id="IPR002241">
    <property type="entry name" value="Glyco_hydro_27"/>
</dbReference>
<comment type="similarity">
    <text evidence="2 7">Belongs to the glycosyl hydrolase 27 family.</text>
</comment>
<dbReference type="Proteomes" id="UP000250140">
    <property type="component" value="Unassembled WGS sequence"/>
</dbReference>
<keyword evidence="7" id="KW-1015">Disulfide bond</keyword>
<evidence type="ECO:0000259" key="9">
    <source>
        <dbReference type="Pfam" id="PF17801"/>
    </source>
</evidence>
<dbReference type="GO" id="GO:0004557">
    <property type="term" value="F:alpha-galactosidase activity"/>
    <property type="evidence" value="ECO:0007669"/>
    <property type="project" value="UniProtKB-EC"/>
</dbReference>
<evidence type="ECO:0000313" key="11">
    <source>
        <dbReference type="Proteomes" id="UP000250140"/>
    </source>
</evidence>
<evidence type="ECO:0000256" key="5">
    <source>
        <dbReference type="ARBA" id="ARBA00022801"/>
    </source>
</evidence>
<dbReference type="AlphaFoldDB" id="A0A8E2EN11"/>
<feature type="signal peptide" evidence="8">
    <location>
        <begin position="1"/>
        <end position="21"/>
    </location>
</feature>